<dbReference type="PANTHER" id="PTHR21716:SF64">
    <property type="entry name" value="AI-2 TRANSPORT PROTEIN TQSA"/>
    <property type="match status" value="1"/>
</dbReference>
<feature type="transmembrane region" description="Helical" evidence="6">
    <location>
        <begin position="201"/>
        <end position="222"/>
    </location>
</feature>
<evidence type="ECO:0000256" key="1">
    <source>
        <dbReference type="ARBA" id="ARBA00004141"/>
    </source>
</evidence>
<evidence type="ECO:0000256" key="6">
    <source>
        <dbReference type="SAM" id="Phobius"/>
    </source>
</evidence>
<comment type="similarity">
    <text evidence="2">Belongs to the autoinducer-2 exporter (AI-2E) (TC 2.A.86) family.</text>
</comment>
<feature type="transmembrane region" description="Helical" evidence="6">
    <location>
        <begin position="29"/>
        <end position="46"/>
    </location>
</feature>
<gene>
    <name evidence="7" type="ORF">SAMN05216474_1605</name>
</gene>
<dbReference type="EMBL" id="FPAS01000002">
    <property type="protein sequence ID" value="SFT65916.1"/>
    <property type="molecule type" value="Genomic_DNA"/>
</dbReference>
<accession>A0A1I6ZTA2</accession>
<evidence type="ECO:0000256" key="4">
    <source>
        <dbReference type="ARBA" id="ARBA00022989"/>
    </source>
</evidence>
<keyword evidence="4 6" id="KW-1133">Transmembrane helix</keyword>
<dbReference type="GO" id="GO:0016020">
    <property type="term" value="C:membrane"/>
    <property type="evidence" value="ECO:0007669"/>
    <property type="project" value="UniProtKB-SubCell"/>
</dbReference>
<evidence type="ECO:0000313" key="7">
    <source>
        <dbReference type="EMBL" id="SFT65916.1"/>
    </source>
</evidence>
<dbReference type="AlphaFoldDB" id="A0A1I6ZTA2"/>
<dbReference type="Pfam" id="PF01594">
    <property type="entry name" value="AI-2E_transport"/>
    <property type="match status" value="1"/>
</dbReference>
<keyword evidence="3 6" id="KW-0812">Transmembrane</keyword>
<comment type="subcellular location">
    <subcellularLocation>
        <location evidence="1">Membrane</location>
        <topology evidence="1">Multi-pass membrane protein</topology>
    </subcellularLocation>
</comment>
<keyword evidence="5 6" id="KW-0472">Membrane</keyword>
<feature type="transmembrane region" description="Helical" evidence="6">
    <location>
        <begin position="261"/>
        <end position="280"/>
    </location>
</feature>
<feature type="transmembrane region" description="Helical" evidence="6">
    <location>
        <begin position="300"/>
        <end position="326"/>
    </location>
</feature>
<dbReference type="STRING" id="477690.SAMN05216474_1605"/>
<feature type="transmembrane region" description="Helical" evidence="6">
    <location>
        <begin position="139"/>
        <end position="162"/>
    </location>
</feature>
<dbReference type="InterPro" id="IPR002549">
    <property type="entry name" value="AI-2E-like"/>
</dbReference>
<evidence type="ECO:0000313" key="8">
    <source>
        <dbReference type="Proteomes" id="UP000236454"/>
    </source>
</evidence>
<keyword evidence="8" id="KW-1185">Reference proteome</keyword>
<dbReference type="RefSeq" id="WP_090248032.1">
    <property type="nucleotide sequence ID" value="NZ_FPAS01000002.1"/>
</dbReference>
<protein>
    <submittedName>
        <fullName evidence="7">Predicted PurR-regulated permease PerM</fullName>
    </submittedName>
</protein>
<dbReference type="OrthoDB" id="9793390at2"/>
<organism evidence="7 8">
    <name type="scientific">Lishizhenia tianjinensis</name>
    <dbReference type="NCBI Taxonomy" id="477690"/>
    <lineage>
        <taxon>Bacteria</taxon>
        <taxon>Pseudomonadati</taxon>
        <taxon>Bacteroidota</taxon>
        <taxon>Flavobacteriia</taxon>
        <taxon>Flavobacteriales</taxon>
        <taxon>Crocinitomicaceae</taxon>
        <taxon>Lishizhenia</taxon>
    </lineage>
</organism>
<evidence type="ECO:0000256" key="2">
    <source>
        <dbReference type="ARBA" id="ARBA00009773"/>
    </source>
</evidence>
<feature type="transmembrane region" description="Helical" evidence="6">
    <location>
        <begin position="58"/>
        <end position="82"/>
    </location>
</feature>
<dbReference type="Proteomes" id="UP000236454">
    <property type="component" value="Unassembled WGS sequence"/>
</dbReference>
<sequence length="352" mass="39360">MKDLKMTNRLLLVMVIALCFYLLKVLSFIFVPLVFSMFIALLFLPLMRWLRNKGIPRILSIVISLIVFAGVIYLGVEIFALASREIRNADPEFFVKAKEKIAYLITSGQEMLGMEVSSKEAALKDVADQFKIMDKLGGAFGAVSNLLSMTLTTIFFTVLWLAESINVQKLLQDFVIRNEFTSIKTFMKIESELITFVKVKFWVSLFTGIGFSLACLAFDVSFPIFWGLFAFLINFVQMIGSIISVVCLAIFALVELDPTGTLLFFVLVITGVQAVFGGIVEPVMMGKSFSINVIAILVMLMFWGFIWGIPGMIMSIPITVFIKIILDEFPNTKKIGSLLSGPELKAPIKLKK</sequence>
<dbReference type="GO" id="GO:0055085">
    <property type="term" value="P:transmembrane transport"/>
    <property type="evidence" value="ECO:0007669"/>
    <property type="project" value="TreeGrafter"/>
</dbReference>
<name>A0A1I6ZTA2_9FLAO</name>
<evidence type="ECO:0000256" key="5">
    <source>
        <dbReference type="ARBA" id="ARBA00023136"/>
    </source>
</evidence>
<dbReference type="PANTHER" id="PTHR21716">
    <property type="entry name" value="TRANSMEMBRANE PROTEIN"/>
    <property type="match status" value="1"/>
</dbReference>
<feature type="transmembrane region" description="Helical" evidence="6">
    <location>
        <begin position="228"/>
        <end position="254"/>
    </location>
</feature>
<reference evidence="7 8" key="1">
    <citation type="submission" date="2016-10" db="EMBL/GenBank/DDBJ databases">
        <authorList>
            <person name="de Groot N.N."/>
        </authorList>
    </citation>
    <scope>NUCLEOTIDE SEQUENCE [LARGE SCALE GENOMIC DNA]</scope>
    <source>
        <strain evidence="7 8">CGMCC 1.7005</strain>
    </source>
</reference>
<evidence type="ECO:0000256" key="3">
    <source>
        <dbReference type="ARBA" id="ARBA00022692"/>
    </source>
</evidence>
<proteinExistence type="inferred from homology"/>